<dbReference type="Proteomes" id="UP000277580">
    <property type="component" value="Unassembled WGS sequence"/>
</dbReference>
<sequence>MSSGFRFSATSEPFTPIETQPSTPKPPAHADPIAVERLQNELLETSFQVNSLTGNLRECQEDLRAKSAENKRLRSYIHTLEVLNSRQPPALVSLQASIPSAPPPSSLVSPGRVATNGTMKPDSFFKEEFGMLFREIHNFGKGFYKFATDVDIPSELAGTVKDIVGDERMLRDTHTKLLIVAGIVMRFVCLEVFRDGGVLESREEQTASPTASEKYSTKSAALATKIHTFILPLMSRPGDQKHCEESFRLLEALISHAFRIGVDRDNWRFSFPGRGARFVNATMVPCDTRNLGFSGEQERDNGTLENERRCVLFCVLPCIEKRGAKGWGVVVKASVRVY</sequence>
<protein>
    <submittedName>
        <fullName evidence="2">Uncharacterized protein</fullName>
    </submittedName>
</protein>
<evidence type="ECO:0000313" key="2">
    <source>
        <dbReference type="EMBL" id="RPB13216.1"/>
    </source>
</evidence>
<evidence type="ECO:0000256" key="1">
    <source>
        <dbReference type="SAM" id="MobiDB-lite"/>
    </source>
</evidence>
<dbReference type="OrthoDB" id="5356555at2759"/>
<feature type="region of interest" description="Disordered" evidence="1">
    <location>
        <begin position="1"/>
        <end position="30"/>
    </location>
</feature>
<evidence type="ECO:0000313" key="3">
    <source>
        <dbReference type="Proteomes" id="UP000277580"/>
    </source>
</evidence>
<proteinExistence type="predicted"/>
<accession>A0A3N4KRU5</accession>
<dbReference type="AlphaFoldDB" id="A0A3N4KRU5"/>
<organism evidence="2 3">
    <name type="scientific">Morchella conica CCBAS932</name>
    <dbReference type="NCBI Taxonomy" id="1392247"/>
    <lineage>
        <taxon>Eukaryota</taxon>
        <taxon>Fungi</taxon>
        <taxon>Dikarya</taxon>
        <taxon>Ascomycota</taxon>
        <taxon>Pezizomycotina</taxon>
        <taxon>Pezizomycetes</taxon>
        <taxon>Pezizales</taxon>
        <taxon>Morchellaceae</taxon>
        <taxon>Morchella</taxon>
    </lineage>
</organism>
<name>A0A3N4KRU5_9PEZI</name>
<gene>
    <name evidence="2" type="ORF">P167DRAFT_586944</name>
</gene>
<feature type="compositionally biased region" description="Polar residues" evidence="1">
    <location>
        <begin position="1"/>
        <end position="22"/>
    </location>
</feature>
<dbReference type="EMBL" id="ML119124">
    <property type="protein sequence ID" value="RPB13216.1"/>
    <property type="molecule type" value="Genomic_DNA"/>
</dbReference>
<keyword evidence="3" id="KW-1185">Reference proteome</keyword>
<dbReference type="InParanoid" id="A0A3N4KRU5"/>
<reference evidence="2 3" key="1">
    <citation type="journal article" date="2018" name="Nat. Ecol. Evol.">
        <title>Pezizomycetes genomes reveal the molecular basis of ectomycorrhizal truffle lifestyle.</title>
        <authorList>
            <person name="Murat C."/>
            <person name="Payen T."/>
            <person name="Noel B."/>
            <person name="Kuo A."/>
            <person name="Morin E."/>
            <person name="Chen J."/>
            <person name="Kohler A."/>
            <person name="Krizsan K."/>
            <person name="Balestrini R."/>
            <person name="Da Silva C."/>
            <person name="Montanini B."/>
            <person name="Hainaut M."/>
            <person name="Levati E."/>
            <person name="Barry K.W."/>
            <person name="Belfiori B."/>
            <person name="Cichocki N."/>
            <person name="Clum A."/>
            <person name="Dockter R.B."/>
            <person name="Fauchery L."/>
            <person name="Guy J."/>
            <person name="Iotti M."/>
            <person name="Le Tacon F."/>
            <person name="Lindquist E.A."/>
            <person name="Lipzen A."/>
            <person name="Malagnac F."/>
            <person name="Mello A."/>
            <person name="Molinier V."/>
            <person name="Miyauchi S."/>
            <person name="Poulain J."/>
            <person name="Riccioni C."/>
            <person name="Rubini A."/>
            <person name="Sitrit Y."/>
            <person name="Splivallo R."/>
            <person name="Traeger S."/>
            <person name="Wang M."/>
            <person name="Zifcakova L."/>
            <person name="Wipf D."/>
            <person name="Zambonelli A."/>
            <person name="Paolocci F."/>
            <person name="Nowrousian M."/>
            <person name="Ottonello S."/>
            <person name="Baldrian P."/>
            <person name="Spatafora J.W."/>
            <person name="Henrissat B."/>
            <person name="Nagy L.G."/>
            <person name="Aury J.M."/>
            <person name="Wincker P."/>
            <person name="Grigoriev I.V."/>
            <person name="Bonfante P."/>
            <person name="Martin F.M."/>
        </authorList>
    </citation>
    <scope>NUCLEOTIDE SEQUENCE [LARGE SCALE GENOMIC DNA]</scope>
    <source>
        <strain evidence="2 3">CCBAS932</strain>
    </source>
</reference>